<protein>
    <submittedName>
        <fullName evidence="2">Copper amine oxidase N-terminal domain-containing protein</fullName>
    </submittedName>
</protein>
<dbReference type="AlphaFoldDB" id="A0A1G7IES4"/>
<evidence type="ECO:0000313" key="2">
    <source>
        <dbReference type="EMBL" id="SDF11016.1"/>
    </source>
</evidence>
<name>A0A1G7IES4_THETY</name>
<reference evidence="2 3" key="1">
    <citation type="submission" date="2016-10" db="EMBL/GenBank/DDBJ databases">
        <authorList>
            <person name="de Groot N.N."/>
        </authorList>
    </citation>
    <scope>NUCLEOTIDE SEQUENCE [LARGE SCALE GENOMIC DNA]</scope>
    <source>
        <strain evidence="2 3">DSM 569</strain>
    </source>
</reference>
<dbReference type="Proteomes" id="UP000183404">
    <property type="component" value="Unassembled WGS sequence"/>
</dbReference>
<evidence type="ECO:0000313" key="3">
    <source>
        <dbReference type="Proteomes" id="UP000183404"/>
    </source>
</evidence>
<dbReference type="RefSeq" id="WP_004398869.1">
    <property type="nucleotide sequence ID" value="NZ_FNBS01000004.1"/>
</dbReference>
<dbReference type="SUPFAM" id="SSF55383">
    <property type="entry name" value="Copper amine oxidase, domain N"/>
    <property type="match status" value="1"/>
</dbReference>
<proteinExistence type="predicted"/>
<dbReference type="Gene3D" id="3.30.457.10">
    <property type="entry name" value="Copper amine oxidase-like, N-terminal domain"/>
    <property type="match status" value="1"/>
</dbReference>
<accession>A0A1G7IES4</accession>
<dbReference type="InterPro" id="IPR036582">
    <property type="entry name" value="Mao_N_sf"/>
</dbReference>
<sequence length="289" mass="32986">MRKKWSVVTGVVMLILAFAAGAFASNHIKISNYIKIIVNGQEIKPDVPPQIINGRTMVPVKWIAESLGADVQLEQSSEGYTVKITSKLLERLHAIEPEQPNTIVNDWNREQIKQFLEQNTIHSIQDIRSLGCKVPFEITSEDDSWIRPIYSKAWHSTFMGGKYSDITQLISCAQRNFFIYTGGLSEGAGLYYMIGFSEDWEKPVGSSFNSSHSFELWLLSHKVKEIYRLDDEWLVVVEPQLQGYQTVRINYSDAGIMVDKETKSRIMLFRMVTPEGYELERAAEVLPVQ</sequence>
<organism evidence="2 3">
    <name type="scientific">Thermoanaerobacter thermohydrosulfuricus</name>
    <name type="common">Clostridium thermohydrosulfuricum</name>
    <dbReference type="NCBI Taxonomy" id="1516"/>
    <lineage>
        <taxon>Bacteria</taxon>
        <taxon>Bacillati</taxon>
        <taxon>Bacillota</taxon>
        <taxon>Clostridia</taxon>
        <taxon>Thermoanaerobacterales</taxon>
        <taxon>Thermoanaerobacteraceae</taxon>
        <taxon>Thermoanaerobacter</taxon>
    </lineage>
</organism>
<gene>
    <name evidence="2" type="ORF">SAMN04244560_00244</name>
</gene>
<dbReference type="EMBL" id="FNBS01000004">
    <property type="protein sequence ID" value="SDF11016.1"/>
    <property type="molecule type" value="Genomic_DNA"/>
</dbReference>
<dbReference type="InterPro" id="IPR012854">
    <property type="entry name" value="Cu_amine_oxidase-like_N"/>
</dbReference>
<feature type="domain" description="Copper amine oxidase-like N-terminal" evidence="1">
    <location>
        <begin position="35"/>
        <end position="77"/>
    </location>
</feature>
<dbReference type="Pfam" id="PF07833">
    <property type="entry name" value="Cu_amine_oxidN1"/>
    <property type="match status" value="1"/>
</dbReference>
<evidence type="ECO:0000259" key="1">
    <source>
        <dbReference type="Pfam" id="PF07833"/>
    </source>
</evidence>